<dbReference type="RefSeq" id="WP_400186977.1">
    <property type="nucleotide sequence ID" value="NZ_JBGORX010000001.1"/>
</dbReference>
<dbReference type="Gene3D" id="1.20.1560.10">
    <property type="entry name" value="ABC transporter type 1, transmembrane domain"/>
    <property type="match status" value="1"/>
</dbReference>
<comment type="subcellular location">
    <subcellularLocation>
        <location evidence="1">Cell membrane</location>
        <topology evidence="1">Multi-pass membrane protein</topology>
    </subcellularLocation>
</comment>
<feature type="transmembrane region" description="Helical" evidence="9">
    <location>
        <begin position="35"/>
        <end position="59"/>
    </location>
</feature>
<dbReference type="SMART" id="SM00382">
    <property type="entry name" value="AAA"/>
    <property type="match status" value="1"/>
</dbReference>
<dbReference type="InterPro" id="IPR017871">
    <property type="entry name" value="ABC_transporter-like_CS"/>
</dbReference>
<feature type="transmembrane region" description="Helical" evidence="9">
    <location>
        <begin position="71"/>
        <end position="92"/>
    </location>
</feature>
<evidence type="ECO:0000259" key="11">
    <source>
        <dbReference type="PROSITE" id="PS50929"/>
    </source>
</evidence>
<evidence type="ECO:0000259" key="10">
    <source>
        <dbReference type="PROSITE" id="PS50893"/>
    </source>
</evidence>
<dbReference type="SUPFAM" id="SSF52540">
    <property type="entry name" value="P-loop containing nucleoside triphosphate hydrolases"/>
    <property type="match status" value="1"/>
</dbReference>
<dbReference type="CDD" id="cd03223">
    <property type="entry name" value="ABCD_peroxisomal_ALDP"/>
    <property type="match status" value="1"/>
</dbReference>
<feature type="coiled-coil region" evidence="8">
    <location>
        <begin position="219"/>
        <end position="254"/>
    </location>
</feature>
<keyword evidence="7 9" id="KW-0472">Membrane</keyword>
<dbReference type="PANTHER" id="PTHR11384:SF59">
    <property type="entry name" value="LYSOSOMAL COBALAMIN TRANSPORTER ABCD4"/>
    <property type="match status" value="1"/>
</dbReference>
<evidence type="ECO:0000256" key="4">
    <source>
        <dbReference type="ARBA" id="ARBA00022741"/>
    </source>
</evidence>
<dbReference type="InterPro" id="IPR027417">
    <property type="entry name" value="P-loop_NTPase"/>
</dbReference>
<feature type="transmembrane region" description="Helical" evidence="9">
    <location>
        <begin position="196"/>
        <end position="216"/>
    </location>
</feature>
<evidence type="ECO:0000313" key="13">
    <source>
        <dbReference type="Proteomes" id="UP001615550"/>
    </source>
</evidence>
<proteinExistence type="predicted"/>
<reference evidence="12 13" key="1">
    <citation type="submission" date="2024-08" db="EMBL/GenBank/DDBJ databases">
        <title>Draft Genome Sequence of Legionella lytica strain DSB2004, Isolated From a Fire Sprinkler System.</title>
        <authorList>
            <person name="Everhart A.D."/>
            <person name="Kidane D.T."/>
            <person name="Farone A.L."/>
            <person name="Farone M.B."/>
        </authorList>
    </citation>
    <scope>NUCLEOTIDE SEQUENCE [LARGE SCALE GENOMIC DNA]</scope>
    <source>
        <strain evidence="12 13">DSB2004</strain>
    </source>
</reference>
<dbReference type="InterPro" id="IPR050835">
    <property type="entry name" value="ABC_transporter_sub-D"/>
</dbReference>
<dbReference type="InterPro" id="IPR036640">
    <property type="entry name" value="ABC1_TM_sf"/>
</dbReference>
<evidence type="ECO:0000256" key="2">
    <source>
        <dbReference type="ARBA" id="ARBA00022448"/>
    </source>
</evidence>
<dbReference type="Proteomes" id="UP001615550">
    <property type="component" value="Unassembled WGS sequence"/>
</dbReference>
<organism evidence="12 13">
    <name type="scientific">Legionella lytica</name>
    <dbReference type="NCBI Taxonomy" id="96232"/>
    <lineage>
        <taxon>Bacteria</taxon>
        <taxon>Pseudomonadati</taxon>
        <taxon>Pseudomonadota</taxon>
        <taxon>Gammaproteobacteria</taxon>
        <taxon>Legionellales</taxon>
        <taxon>Legionellaceae</taxon>
        <taxon>Legionella</taxon>
    </lineage>
</organism>
<dbReference type="PROSITE" id="PS00211">
    <property type="entry name" value="ABC_TRANSPORTER_1"/>
    <property type="match status" value="1"/>
</dbReference>
<evidence type="ECO:0000256" key="1">
    <source>
        <dbReference type="ARBA" id="ARBA00004651"/>
    </source>
</evidence>
<dbReference type="Gene3D" id="3.40.50.300">
    <property type="entry name" value="P-loop containing nucleotide triphosphate hydrolases"/>
    <property type="match status" value="1"/>
</dbReference>
<keyword evidence="13" id="KW-1185">Reference proteome</keyword>
<keyword evidence="6 9" id="KW-1133">Transmembrane helix</keyword>
<dbReference type="InterPro" id="IPR003439">
    <property type="entry name" value="ABC_transporter-like_ATP-bd"/>
</dbReference>
<dbReference type="Pfam" id="PF00005">
    <property type="entry name" value="ABC_tran"/>
    <property type="match status" value="1"/>
</dbReference>
<dbReference type="PROSITE" id="PS50929">
    <property type="entry name" value="ABC_TM1F"/>
    <property type="match status" value="1"/>
</dbReference>
<evidence type="ECO:0000256" key="9">
    <source>
        <dbReference type="SAM" id="Phobius"/>
    </source>
</evidence>
<dbReference type="PANTHER" id="PTHR11384">
    <property type="entry name" value="ATP-BINDING CASSETTE, SUB-FAMILY D MEMBER"/>
    <property type="match status" value="1"/>
</dbReference>
<keyword evidence="5 12" id="KW-0067">ATP-binding</keyword>
<keyword evidence="4" id="KW-0547">Nucleotide-binding</keyword>
<evidence type="ECO:0000256" key="3">
    <source>
        <dbReference type="ARBA" id="ARBA00022692"/>
    </source>
</evidence>
<accession>A0ABW8D636</accession>
<dbReference type="InterPro" id="IPR011527">
    <property type="entry name" value="ABC1_TM_dom"/>
</dbReference>
<sequence>MSNKLPNSMGSQDLWNTTWELVKDYFINSDEKLRAWLYLLGIALCTIFLVGLTAAMAWLSSTFWQALTAKALLPFLFSIGEFALMVSAYVGVHILKDYFMGRLSIIWRTWLTERIINKFFTSENNYLDLKRFPSKVDNIAQRIQEDVKIFVKLTIELVGDFLKSVLSLATFAGTLWIVGGSLSVAVFGVTLVIPGYLFWTALGAAMAATLIANSIAKSMAETNHNAEKAEADLRQNIAEVHKEAENVAEEHAEQYYKISIKNKINEINLRANQKLSIGLKLDAFQHFYSQLAELLPTLIAAPLYFAGLIEIGQLIQVGMAFTEVNSSLSWFVWAYDELAKYKTSIKRITELQTTLEKDGLNAHPKLIIRNERDKDTINVKHLNILHPQATSTSHIMCNLNLKLKPEEDVLIKGDSGLGKSTFFKTISGTWSYGNGVILLPSGKRLCFLPQTPTLTHDTLKAVLAYPDPAETYPAEQYGMALQKVGGMQDFISRLDEKNAWADELSGGQKQRIAFARALLKKPDWVFLDEATSALDEKSEEHVYRMLKEETGATLVSIAHRSTVEKYHSRIVLFRAKSNREIEVSEEKGRRVGLFER</sequence>
<protein>
    <submittedName>
        <fullName evidence="12">ABC transporter ATP-binding protein/permease</fullName>
    </submittedName>
</protein>
<gene>
    <name evidence="12" type="ORF">ACD661_06285</name>
</gene>
<dbReference type="EMBL" id="JBGORX010000001">
    <property type="protein sequence ID" value="MFJ1268158.1"/>
    <property type="molecule type" value="Genomic_DNA"/>
</dbReference>
<keyword evidence="2" id="KW-0813">Transport</keyword>
<dbReference type="PROSITE" id="PS50893">
    <property type="entry name" value="ABC_TRANSPORTER_2"/>
    <property type="match status" value="1"/>
</dbReference>
<evidence type="ECO:0000256" key="8">
    <source>
        <dbReference type="SAM" id="Coils"/>
    </source>
</evidence>
<comment type="caution">
    <text evidence="12">The sequence shown here is derived from an EMBL/GenBank/DDBJ whole genome shotgun (WGS) entry which is preliminary data.</text>
</comment>
<evidence type="ECO:0000256" key="7">
    <source>
        <dbReference type="ARBA" id="ARBA00023136"/>
    </source>
</evidence>
<feature type="domain" description="ABC transmembrane type-1" evidence="11">
    <location>
        <begin position="40"/>
        <end position="340"/>
    </location>
</feature>
<dbReference type="InterPro" id="IPR003593">
    <property type="entry name" value="AAA+_ATPase"/>
</dbReference>
<evidence type="ECO:0000256" key="5">
    <source>
        <dbReference type="ARBA" id="ARBA00022840"/>
    </source>
</evidence>
<keyword evidence="8" id="KW-0175">Coiled coil</keyword>
<evidence type="ECO:0000256" key="6">
    <source>
        <dbReference type="ARBA" id="ARBA00022989"/>
    </source>
</evidence>
<dbReference type="GO" id="GO:0005524">
    <property type="term" value="F:ATP binding"/>
    <property type="evidence" value="ECO:0007669"/>
    <property type="project" value="UniProtKB-KW"/>
</dbReference>
<feature type="domain" description="ABC transporter" evidence="10">
    <location>
        <begin position="379"/>
        <end position="596"/>
    </location>
</feature>
<evidence type="ECO:0000313" key="12">
    <source>
        <dbReference type="EMBL" id="MFJ1268158.1"/>
    </source>
</evidence>
<feature type="transmembrane region" description="Helical" evidence="9">
    <location>
        <begin position="165"/>
        <end position="190"/>
    </location>
</feature>
<dbReference type="SUPFAM" id="SSF90123">
    <property type="entry name" value="ABC transporter transmembrane region"/>
    <property type="match status" value="1"/>
</dbReference>
<keyword evidence="3 9" id="KW-0812">Transmembrane</keyword>
<dbReference type="Pfam" id="PF06472">
    <property type="entry name" value="ABC_membrane_2"/>
    <property type="match status" value="1"/>
</dbReference>
<name>A0ABW8D636_9GAMM</name>